<evidence type="ECO:0000313" key="2">
    <source>
        <dbReference type="Proteomes" id="UP000317909"/>
    </source>
</evidence>
<geneLocation type="plasmid" evidence="2">
    <name>pi41_1</name>
</geneLocation>
<dbReference type="Proteomes" id="UP000317909">
    <property type="component" value="Plasmid pI41_1"/>
</dbReference>
<name>A0A517U6S3_9BACT</name>
<sequence length="232" mass="27617">MRRGEYKYETTSVTGFVQRIATCLLRHGYVHYVQGEVKEGKDPRSLDAKLLTKYEVVQNEHRRARRKERGLANLQYLRFERTWVLLATEGSHPMKSEERNQLKDIRESPIQIAGYSIYLKQGDWKKKRTKEEPLVRDDKWHARVLISRERYKELRAYFLEIATKRPVEALSAEIYHLPFECYKPVWRQLRKLIRVINKKRKAAGMSPVPMSAIRWRRTIVKAFEPLEMDDAA</sequence>
<evidence type="ECO:0000313" key="1">
    <source>
        <dbReference type="EMBL" id="QDT76332.1"/>
    </source>
</evidence>
<protein>
    <submittedName>
        <fullName evidence="1">Uncharacterized protein</fullName>
    </submittedName>
</protein>
<dbReference type="KEGG" id="llh:I41_55820"/>
<dbReference type="OrthoDB" id="266561at2"/>
<proteinExistence type="predicted"/>
<dbReference type="RefSeq" id="WP_145436565.1">
    <property type="nucleotide sequence ID" value="NZ_CP036340.1"/>
</dbReference>
<gene>
    <name evidence="1" type="ORF">I41_55820</name>
</gene>
<reference evidence="1 2" key="1">
    <citation type="submission" date="2019-02" db="EMBL/GenBank/DDBJ databases">
        <title>Deep-cultivation of Planctomycetes and their phenomic and genomic characterization uncovers novel biology.</title>
        <authorList>
            <person name="Wiegand S."/>
            <person name="Jogler M."/>
            <person name="Boedeker C."/>
            <person name="Pinto D."/>
            <person name="Vollmers J."/>
            <person name="Rivas-Marin E."/>
            <person name="Kohn T."/>
            <person name="Peeters S.H."/>
            <person name="Heuer A."/>
            <person name="Rast P."/>
            <person name="Oberbeckmann S."/>
            <person name="Bunk B."/>
            <person name="Jeske O."/>
            <person name="Meyerdierks A."/>
            <person name="Storesund J.E."/>
            <person name="Kallscheuer N."/>
            <person name="Luecker S."/>
            <person name="Lage O.M."/>
            <person name="Pohl T."/>
            <person name="Merkel B.J."/>
            <person name="Hornburger P."/>
            <person name="Mueller R.-W."/>
            <person name="Bruemmer F."/>
            <person name="Labrenz M."/>
            <person name="Spormann A.M."/>
            <person name="Op den Camp H."/>
            <person name="Overmann J."/>
            <person name="Amann R."/>
            <person name="Jetten M.S.M."/>
            <person name="Mascher T."/>
            <person name="Medema M.H."/>
            <person name="Devos D.P."/>
            <person name="Kaster A.-K."/>
            <person name="Ovreas L."/>
            <person name="Rohde M."/>
            <person name="Galperin M.Y."/>
            <person name="Jogler C."/>
        </authorList>
    </citation>
    <scope>NUCLEOTIDE SEQUENCE [LARGE SCALE GENOMIC DNA]</scope>
    <source>
        <strain evidence="1 2">I41</strain>
        <plasmid evidence="2">pi41_1</plasmid>
    </source>
</reference>
<organism evidence="1 2">
    <name type="scientific">Lacipirellula limnantheis</name>
    <dbReference type="NCBI Taxonomy" id="2528024"/>
    <lineage>
        <taxon>Bacteria</taxon>
        <taxon>Pseudomonadati</taxon>
        <taxon>Planctomycetota</taxon>
        <taxon>Planctomycetia</taxon>
        <taxon>Pirellulales</taxon>
        <taxon>Lacipirellulaceae</taxon>
        <taxon>Lacipirellula</taxon>
    </lineage>
</organism>
<dbReference type="EMBL" id="CP036340">
    <property type="protein sequence ID" value="QDT76332.1"/>
    <property type="molecule type" value="Genomic_DNA"/>
</dbReference>
<dbReference type="AlphaFoldDB" id="A0A517U6S3"/>
<accession>A0A517U6S3</accession>
<keyword evidence="1" id="KW-0614">Plasmid</keyword>
<keyword evidence="2" id="KW-1185">Reference proteome</keyword>